<dbReference type="Proteomes" id="UP001145114">
    <property type="component" value="Unassembled WGS sequence"/>
</dbReference>
<gene>
    <name evidence="1" type="ORF">EV182_002769</name>
</gene>
<name>A0ACC1HG29_9FUNG</name>
<comment type="caution">
    <text evidence="1">The sequence shown here is derived from an EMBL/GenBank/DDBJ whole genome shotgun (WGS) entry which is preliminary data.</text>
</comment>
<organism evidence="1 2">
    <name type="scientific">Spiromyces aspiralis</name>
    <dbReference type="NCBI Taxonomy" id="68401"/>
    <lineage>
        <taxon>Eukaryota</taxon>
        <taxon>Fungi</taxon>
        <taxon>Fungi incertae sedis</taxon>
        <taxon>Zoopagomycota</taxon>
        <taxon>Kickxellomycotina</taxon>
        <taxon>Kickxellomycetes</taxon>
        <taxon>Kickxellales</taxon>
        <taxon>Kickxellaceae</taxon>
        <taxon>Spiromyces</taxon>
    </lineage>
</organism>
<reference evidence="1" key="1">
    <citation type="submission" date="2022-06" db="EMBL/GenBank/DDBJ databases">
        <title>Phylogenomic reconstructions and comparative analyses of Kickxellomycotina fungi.</title>
        <authorList>
            <person name="Reynolds N.K."/>
            <person name="Stajich J.E."/>
            <person name="Barry K."/>
            <person name="Grigoriev I.V."/>
            <person name="Crous P."/>
            <person name="Smith M.E."/>
        </authorList>
    </citation>
    <scope>NUCLEOTIDE SEQUENCE</scope>
    <source>
        <strain evidence="1">RSA 2271</strain>
    </source>
</reference>
<evidence type="ECO:0000313" key="1">
    <source>
        <dbReference type="EMBL" id="KAJ1674688.1"/>
    </source>
</evidence>
<accession>A0ACC1HG29</accession>
<sequence>MPMSPSNTTEVYPLVFREYGNLVPMYAALTIASIVCCLVLVMLFGWSQLSSSSGPSSRWASTKLSSTMAVATTVGCICRLFEVFGFVRSFSDAVFKVWWFFTIMSSILFTLIVACIAVQVNIVILSRRAHFASHIRPVYEGVCVLLAALCAQTVFYSYSRTSLDDLSAESRSAVLLERETAKIPCSGYLWAIDFAWESLAVTYCLAIILFGCIKLASLGFRARASGAARPLILPDEPPTHRLLVDKKVSPAAVTRSMPSDETLAEKFSSGSKSSPSSKSVNALGSGAEVGDLQSAFKAELRHYRTTCLRLFLYLLLPALTRAPHMVDLTLKTHRRDPLAAPRWLSVTANALTSAQGILLLLVYLANPAGAERIAPLCASIHSFFIRSKRVSKRFTLQIAEMIPFTQASTRSRGLRDANRPRDTFTPGRYAVADVFGGRPVSNAAPLTSHSNGSHSTMVSSAGAVLDSYMALNGQSNHAAVPIPPRFTQDEIWRLQQAAKLNPMYSAAYSAAQHYPQQ</sequence>
<protein>
    <submittedName>
        <fullName evidence="1">Uncharacterized protein</fullName>
    </submittedName>
</protein>
<evidence type="ECO:0000313" key="2">
    <source>
        <dbReference type="Proteomes" id="UP001145114"/>
    </source>
</evidence>
<proteinExistence type="predicted"/>
<dbReference type="EMBL" id="JAMZIH010005760">
    <property type="protein sequence ID" value="KAJ1674688.1"/>
    <property type="molecule type" value="Genomic_DNA"/>
</dbReference>
<keyword evidence="2" id="KW-1185">Reference proteome</keyword>